<proteinExistence type="predicted"/>
<accession>A0ABW4VPC4</accession>
<sequence length="217" mass="24912">MQPEERVIKCYNTTAANYAIKQVDEIYKTRLDSFLLKDFSSANLSKGLCADFGCGPGATTKFLYDNGLSNIVGVDISPEIIKVAIKLFPEIRFETGNLLNLMYRDNSFASAIAYYSIVHFDYEQVKTALNEVNRVLQNNGQFLLSFHVGNQIVHFDKAENVDIDIDLYYFQTDKIIQLLKDTGFEIIEAIERLPYKNIEFKSIRGYIWAEKKETTNR</sequence>
<feature type="domain" description="Methyltransferase type 11" evidence="1">
    <location>
        <begin position="51"/>
        <end position="143"/>
    </location>
</feature>
<keyword evidence="2" id="KW-0808">Transferase</keyword>
<organism evidence="2 3">
    <name type="scientific">Belliella marina</name>
    <dbReference type="NCBI Taxonomy" id="1644146"/>
    <lineage>
        <taxon>Bacteria</taxon>
        <taxon>Pseudomonadati</taxon>
        <taxon>Bacteroidota</taxon>
        <taxon>Cytophagia</taxon>
        <taxon>Cytophagales</taxon>
        <taxon>Cyclobacteriaceae</taxon>
        <taxon>Belliella</taxon>
    </lineage>
</organism>
<dbReference type="Proteomes" id="UP001597361">
    <property type="component" value="Unassembled WGS sequence"/>
</dbReference>
<name>A0ABW4VPC4_9BACT</name>
<keyword evidence="2" id="KW-0489">Methyltransferase</keyword>
<protein>
    <submittedName>
        <fullName evidence="2">Class I SAM-dependent methyltransferase</fullName>
        <ecNumber evidence="2">2.1.-.-</ecNumber>
    </submittedName>
</protein>
<reference evidence="3" key="1">
    <citation type="journal article" date="2019" name="Int. J. Syst. Evol. Microbiol.">
        <title>The Global Catalogue of Microorganisms (GCM) 10K type strain sequencing project: providing services to taxonomists for standard genome sequencing and annotation.</title>
        <authorList>
            <consortium name="The Broad Institute Genomics Platform"/>
            <consortium name="The Broad Institute Genome Sequencing Center for Infectious Disease"/>
            <person name="Wu L."/>
            <person name="Ma J."/>
        </authorList>
    </citation>
    <scope>NUCLEOTIDE SEQUENCE [LARGE SCALE GENOMIC DNA]</scope>
    <source>
        <strain evidence="3">CGMCC 1.15180</strain>
    </source>
</reference>
<comment type="caution">
    <text evidence="2">The sequence shown here is derived from an EMBL/GenBank/DDBJ whole genome shotgun (WGS) entry which is preliminary data.</text>
</comment>
<gene>
    <name evidence="2" type="ORF">ACFSKL_07545</name>
</gene>
<dbReference type="EC" id="2.1.-.-" evidence="2"/>
<dbReference type="CDD" id="cd02440">
    <property type="entry name" value="AdoMet_MTases"/>
    <property type="match status" value="1"/>
</dbReference>
<dbReference type="SUPFAM" id="SSF53335">
    <property type="entry name" value="S-adenosyl-L-methionine-dependent methyltransferases"/>
    <property type="match status" value="1"/>
</dbReference>
<dbReference type="PANTHER" id="PTHR43861:SF1">
    <property type="entry name" value="TRANS-ACONITATE 2-METHYLTRANSFERASE"/>
    <property type="match status" value="1"/>
</dbReference>
<dbReference type="GO" id="GO:0032259">
    <property type="term" value="P:methylation"/>
    <property type="evidence" value="ECO:0007669"/>
    <property type="project" value="UniProtKB-KW"/>
</dbReference>
<evidence type="ECO:0000313" key="3">
    <source>
        <dbReference type="Proteomes" id="UP001597361"/>
    </source>
</evidence>
<dbReference type="PANTHER" id="PTHR43861">
    <property type="entry name" value="TRANS-ACONITATE 2-METHYLTRANSFERASE-RELATED"/>
    <property type="match status" value="1"/>
</dbReference>
<dbReference type="Pfam" id="PF08241">
    <property type="entry name" value="Methyltransf_11"/>
    <property type="match status" value="1"/>
</dbReference>
<evidence type="ECO:0000313" key="2">
    <source>
        <dbReference type="EMBL" id="MFD2034635.1"/>
    </source>
</evidence>
<dbReference type="EMBL" id="JBHUHR010000021">
    <property type="protein sequence ID" value="MFD2034635.1"/>
    <property type="molecule type" value="Genomic_DNA"/>
</dbReference>
<evidence type="ECO:0000259" key="1">
    <source>
        <dbReference type="Pfam" id="PF08241"/>
    </source>
</evidence>
<dbReference type="Gene3D" id="3.40.50.150">
    <property type="entry name" value="Vaccinia Virus protein VP39"/>
    <property type="match status" value="1"/>
</dbReference>
<dbReference type="InterPro" id="IPR029063">
    <property type="entry name" value="SAM-dependent_MTases_sf"/>
</dbReference>
<dbReference type="InterPro" id="IPR013216">
    <property type="entry name" value="Methyltransf_11"/>
</dbReference>
<dbReference type="RefSeq" id="WP_376884974.1">
    <property type="nucleotide sequence ID" value="NZ_JBHUHR010000021.1"/>
</dbReference>
<dbReference type="GO" id="GO:0008168">
    <property type="term" value="F:methyltransferase activity"/>
    <property type="evidence" value="ECO:0007669"/>
    <property type="project" value="UniProtKB-KW"/>
</dbReference>
<keyword evidence="3" id="KW-1185">Reference proteome</keyword>